<feature type="transmembrane region" description="Helical" evidence="11">
    <location>
        <begin position="7"/>
        <end position="27"/>
    </location>
</feature>
<comment type="subcellular location">
    <subcellularLocation>
        <location evidence="1">Cell membrane</location>
        <topology evidence="1">Multi-pass membrane protein</topology>
    </subcellularLocation>
    <subcellularLocation>
        <location evidence="9">Membrane</location>
        <topology evidence="9">Multi-pass membrane protein</topology>
    </subcellularLocation>
</comment>
<feature type="domain" description="Membrane insertase YidC/Oxa/ALB C-terminal" evidence="12">
    <location>
        <begin position="37"/>
        <end position="256"/>
    </location>
</feature>
<evidence type="ECO:0000256" key="9">
    <source>
        <dbReference type="RuleBase" id="RU003945"/>
    </source>
</evidence>
<evidence type="ECO:0000256" key="2">
    <source>
        <dbReference type="ARBA" id="ARBA00022448"/>
    </source>
</evidence>
<dbReference type="Pfam" id="PF02096">
    <property type="entry name" value="60KD_IMP"/>
    <property type="match status" value="1"/>
</dbReference>
<evidence type="ECO:0000256" key="3">
    <source>
        <dbReference type="ARBA" id="ARBA00022475"/>
    </source>
</evidence>
<feature type="transmembrane region" description="Helical" evidence="11">
    <location>
        <begin position="221"/>
        <end position="242"/>
    </location>
</feature>
<keyword evidence="3" id="KW-1003">Cell membrane</keyword>
<keyword evidence="2" id="KW-0813">Transport</keyword>
<accession>A0A0G0U0Y6</accession>
<dbReference type="InterPro" id="IPR028055">
    <property type="entry name" value="YidC/Oxa/ALB_C"/>
</dbReference>
<evidence type="ECO:0000313" key="14">
    <source>
        <dbReference type="Proteomes" id="UP000034601"/>
    </source>
</evidence>
<dbReference type="GO" id="GO:0005886">
    <property type="term" value="C:plasma membrane"/>
    <property type="evidence" value="ECO:0007669"/>
    <property type="project" value="UniProtKB-SubCell"/>
</dbReference>
<dbReference type="InterPro" id="IPR001708">
    <property type="entry name" value="YidC/ALB3/OXA1/COX18"/>
</dbReference>
<name>A0A0G0U0Y6_9BACT</name>
<keyword evidence="5" id="KW-0653">Protein transport</keyword>
<evidence type="ECO:0000256" key="4">
    <source>
        <dbReference type="ARBA" id="ARBA00022692"/>
    </source>
</evidence>
<dbReference type="Proteomes" id="UP000034601">
    <property type="component" value="Unassembled WGS sequence"/>
</dbReference>
<evidence type="ECO:0000256" key="5">
    <source>
        <dbReference type="ARBA" id="ARBA00022927"/>
    </source>
</evidence>
<comment type="caution">
    <text evidence="13">The sequence shown here is derived from an EMBL/GenBank/DDBJ whole genome shotgun (WGS) entry which is preliminary data.</text>
</comment>
<evidence type="ECO:0000256" key="1">
    <source>
        <dbReference type="ARBA" id="ARBA00004651"/>
    </source>
</evidence>
<keyword evidence="7 11" id="KW-0472">Membrane</keyword>
<keyword evidence="4 9" id="KW-0812">Transmembrane</keyword>
<dbReference type="GO" id="GO:0015031">
    <property type="term" value="P:protein transport"/>
    <property type="evidence" value="ECO:0007669"/>
    <property type="project" value="UniProtKB-KW"/>
</dbReference>
<evidence type="ECO:0000256" key="10">
    <source>
        <dbReference type="SAM" id="MobiDB-lite"/>
    </source>
</evidence>
<feature type="region of interest" description="Disordered" evidence="10">
    <location>
        <begin position="188"/>
        <end position="209"/>
    </location>
</feature>
<protein>
    <submittedName>
        <fullName evidence="13">Membrane protein insertase, YidC/Oxa1 family</fullName>
    </submittedName>
</protein>
<evidence type="ECO:0000259" key="12">
    <source>
        <dbReference type="Pfam" id="PF02096"/>
    </source>
</evidence>
<evidence type="ECO:0000256" key="7">
    <source>
        <dbReference type="ARBA" id="ARBA00023136"/>
    </source>
</evidence>
<dbReference type="AlphaFoldDB" id="A0A0G0U0Y6"/>
<dbReference type="EMBL" id="LCAB01000009">
    <property type="protein sequence ID" value="KKR82758.1"/>
    <property type="molecule type" value="Genomic_DNA"/>
</dbReference>
<keyword evidence="6 11" id="KW-1133">Transmembrane helix</keyword>
<dbReference type="NCBIfam" id="TIGR03592">
    <property type="entry name" value="yidC_oxa1_cterm"/>
    <property type="match status" value="1"/>
</dbReference>
<keyword evidence="8" id="KW-0143">Chaperone</keyword>
<proteinExistence type="inferred from homology"/>
<evidence type="ECO:0000313" key="13">
    <source>
        <dbReference type="EMBL" id="KKR82758.1"/>
    </source>
</evidence>
<dbReference type="InterPro" id="IPR047196">
    <property type="entry name" value="YidC_ALB_C"/>
</dbReference>
<gene>
    <name evidence="13" type="ORF">UU29_C0009G0029</name>
</gene>
<dbReference type="GO" id="GO:0032977">
    <property type="term" value="F:membrane insertase activity"/>
    <property type="evidence" value="ECO:0007669"/>
    <property type="project" value="InterPro"/>
</dbReference>
<comment type="similarity">
    <text evidence="9">Belongs to the OXA1/ALB3/YidC family.</text>
</comment>
<evidence type="ECO:0000256" key="6">
    <source>
        <dbReference type="ARBA" id="ARBA00022989"/>
    </source>
</evidence>
<dbReference type="CDD" id="cd20070">
    <property type="entry name" value="5TM_YidC_Alb3"/>
    <property type="match status" value="1"/>
</dbReference>
<organism evidence="13 14">
    <name type="scientific">Candidatus Daviesbacteria bacterium GW2011_GWA2_40_9</name>
    <dbReference type="NCBI Taxonomy" id="1618424"/>
    <lineage>
        <taxon>Bacteria</taxon>
        <taxon>Candidatus Daviesiibacteriota</taxon>
    </lineage>
</organism>
<dbReference type="PANTHER" id="PTHR12428:SF65">
    <property type="entry name" value="CYTOCHROME C OXIDASE ASSEMBLY PROTEIN COX18, MITOCHONDRIAL"/>
    <property type="match status" value="1"/>
</dbReference>
<feature type="compositionally biased region" description="Basic and acidic residues" evidence="10">
    <location>
        <begin position="198"/>
        <end position="208"/>
    </location>
</feature>
<evidence type="ECO:0000256" key="8">
    <source>
        <dbReference type="ARBA" id="ARBA00023186"/>
    </source>
</evidence>
<reference evidence="13 14" key="1">
    <citation type="journal article" date="2015" name="Nature">
        <title>rRNA introns, odd ribosomes, and small enigmatic genomes across a large radiation of phyla.</title>
        <authorList>
            <person name="Brown C.T."/>
            <person name="Hug L.A."/>
            <person name="Thomas B.C."/>
            <person name="Sharon I."/>
            <person name="Castelle C.J."/>
            <person name="Singh A."/>
            <person name="Wilkins M.J."/>
            <person name="Williams K.H."/>
            <person name="Banfield J.F."/>
        </authorList>
    </citation>
    <scope>NUCLEOTIDE SEQUENCE [LARGE SCALE GENOMIC DNA]</scope>
</reference>
<feature type="transmembrane region" description="Helical" evidence="11">
    <location>
        <begin position="33"/>
        <end position="55"/>
    </location>
</feature>
<sequence>MSIITDLFNTFFFQPIINLLVLIFKVLESVGLPGALGFAIILLTIIIRLLVWPFMAVQLKSAKKMADLKPKLDELKTKHGSDRQALAAAQMSLYKEHGVNPAGGCLPTLIQFPVLIALYQTILAFFEGNGGLEKINSNLYSTVLHLSNIPSPIFFGLNLADKPSPGPLLLVPIITAALTFLQSKMMTPSPVKQYPSDSPKEKKEKEGVGDSMSAVQSQMMYMMPVLIGFFAFQFPIGLALYWNVLTLVSIYQQHRISGWGGLDSWVKVIKR</sequence>
<dbReference type="PANTHER" id="PTHR12428">
    <property type="entry name" value="OXA1"/>
    <property type="match status" value="1"/>
</dbReference>
<evidence type="ECO:0000256" key="11">
    <source>
        <dbReference type="SAM" id="Phobius"/>
    </source>
</evidence>
<dbReference type="GO" id="GO:0051205">
    <property type="term" value="P:protein insertion into membrane"/>
    <property type="evidence" value="ECO:0007669"/>
    <property type="project" value="TreeGrafter"/>
</dbReference>